<keyword evidence="3 11" id="KW-0813">Transport</keyword>
<dbReference type="InterPro" id="IPR036942">
    <property type="entry name" value="Beta-barrel_TonB_sf"/>
</dbReference>
<keyword evidence="6 13" id="KW-0732">Signal</keyword>
<keyword evidence="8 11" id="KW-0472">Membrane</keyword>
<sequence length="702" mass="77069">MQGKHHLTLIAALTAAAFATAAGAAETAEKTGEVVVTASRVAQELEDVPMSVSVITSDDIRRSSARTVGELLEDIPGVQIMNDGTQGLKRLSIRGEDAFRTLVMIDGQKISEHKSMSGAPILIDPTEIERIEVIKGPASVLYGSDAIGGAVNIITKKGGDKPFEAEASIGYNGAGRGLSEGATISGSTHGFHYRLNGSYESHGDIRTPYGKQENTNFRAKSGGLYLAYDITDHWTAGLTADTFDSSIHGGVFGMSPDAFSVDVPKWRRDKVGLFAEGKNLSKYLSRVRWDGYWQKNDKEMLNHVSQGMTMDNTADNRVKTLGTSIQMDWQLGARNFLITGYEYSQDKLSADTGVHMVMKQPLGPGMSSDMDYTTDRVNEGKQTVHAVFASMETQLPWDLTANYGVRYTWVDSEMNTATASKNGYTRITMPRRTINREYVNVDDGSAGDTGSSDNSRAVFNAGLIWKGIDNLALRATWSQGFRAAILQERYLATSMGGQGTLYGNPDLKPETSNNFEVGARFNNGPVVIDAAAFYSDVKNYITTEYLADGVNSRYVNADKAKTRGLELAASWKATEHIEPYLSLTWMRRQLEWGDYSTYQSGTPEFWARYGVRTAFAVPGGTLTTDLYARSQNETKSYSRTTGVTTRTAGFTTANFAVGYQFGKQGAYQLSAEVINIFNKGYRYNTSTWEAERHLNLKLTAKF</sequence>
<dbReference type="InterPro" id="IPR037066">
    <property type="entry name" value="Plug_dom_sf"/>
</dbReference>
<evidence type="ECO:0000256" key="13">
    <source>
        <dbReference type="SAM" id="SignalP"/>
    </source>
</evidence>
<evidence type="ECO:0000256" key="12">
    <source>
        <dbReference type="RuleBase" id="RU003357"/>
    </source>
</evidence>
<dbReference type="PANTHER" id="PTHR30069:SF29">
    <property type="entry name" value="HEMOGLOBIN AND HEMOGLOBIN-HAPTOGLOBIN-BINDING PROTEIN 1-RELATED"/>
    <property type="match status" value="1"/>
</dbReference>
<feature type="domain" description="TonB-dependent receptor plug" evidence="15">
    <location>
        <begin position="45"/>
        <end position="150"/>
    </location>
</feature>
<evidence type="ECO:0000256" key="7">
    <source>
        <dbReference type="ARBA" id="ARBA00023077"/>
    </source>
</evidence>
<evidence type="ECO:0000259" key="14">
    <source>
        <dbReference type="Pfam" id="PF00593"/>
    </source>
</evidence>
<keyword evidence="7 12" id="KW-0798">TonB box</keyword>
<dbReference type="OrthoDB" id="183532at2"/>
<proteinExistence type="inferred from homology"/>
<keyword evidence="10 11" id="KW-0998">Cell outer membrane</keyword>
<name>A0A388SD66_9BURK</name>
<evidence type="ECO:0000256" key="3">
    <source>
        <dbReference type="ARBA" id="ARBA00022448"/>
    </source>
</evidence>
<dbReference type="SUPFAM" id="SSF56935">
    <property type="entry name" value="Porins"/>
    <property type="match status" value="1"/>
</dbReference>
<dbReference type="Gene3D" id="2.170.130.10">
    <property type="entry name" value="TonB-dependent receptor, plug domain"/>
    <property type="match status" value="1"/>
</dbReference>
<evidence type="ECO:0000256" key="10">
    <source>
        <dbReference type="ARBA" id="ARBA00023237"/>
    </source>
</evidence>
<dbReference type="RefSeq" id="WP_116270513.1">
    <property type="nucleotide sequence ID" value="NZ_BGZJ01000001.1"/>
</dbReference>
<evidence type="ECO:0000313" key="16">
    <source>
        <dbReference type="EMBL" id="GBO94282.1"/>
    </source>
</evidence>
<dbReference type="AlphaFoldDB" id="A0A388SD66"/>
<feature type="signal peptide" evidence="13">
    <location>
        <begin position="1"/>
        <end position="24"/>
    </location>
</feature>
<dbReference type="GO" id="GO:0009279">
    <property type="term" value="C:cell outer membrane"/>
    <property type="evidence" value="ECO:0007669"/>
    <property type="project" value="UniProtKB-SubCell"/>
</dbReference>
<comment type="caution">
    <text evidence="16">The sequence shown here is derived from an EMBL/GenBank/DDBJ whole genome shotgun (WGS) entry which is preliminary data.</text>
</comment>
<feature type="chain" id="PRO_5017365794" evidence="13">
    <location>
        <begin position="25"/>
        <end position="702"/>
    </location>
</feature>
<dbReference type="GO" id="GO:0044718">
    <property type="term" value="P:siderophore transmembrane transport"/>
    <property type="evidence" value="ECO:0007669"/>
    <property type="project" value="TreeGrafter"/>
</dbReference>
<evidence type="ECO:0000256" key="11">
    <source>
        <dbReference type="PROSITE-ProRule" id="PRU01360"/>
    </source>
</evidence>
<evidence type="ECO:0000256" key="1">
    <source>
        <dbReference type="ARBA" id="ARBA00004571"/>
    </source>
</evidence>
<evidence type="ECO:0000256" key="6">
    <source>
        <dbReference type="ARBA" id="ARBA00022729"/>
    </source>
</evidence>
<dbReference type="CDD" id="cd01347">
    <property type="entry name" value="ligand_gated_channel"/>
    <property type="match status" value="1"/>
</dbReference>
<dbReference type="Pfam" id="PF07715">
    <property type="entry name" value="Plug"/>
    <property type="match status" value="1"/>
</dbReference>
<comment type="similarity">
    <text evidence="2 11 12">Belongs to the TonB-dependent receptor family.</text>
</comment>
<dbReference type="InterPro" id="IPR039426">
    <property type="entry name" value="TonB-dep_rcpt-like"/>
</dbReference>
<feature type="domain" description="TonB-dependent receptor-like beta-barrel" evidence="14">
    <location>
        <begin position="209"/>
        <end position="676"/>
    </location>
</feature>
<gene>
    <name evidence="16" type="ORF">MESMUL_16360</name>
</gene>
<dbReference type="InterPro" id="IPR000531">
    <property type="entry name" value="Beta-barrel_TonB"/>
</dbReference>
<keyword evidence="5 11" id="KW-0812">Transmembrane</keyword>
<evidence type="ECO:0000259" key="15">
    <source>
        <dbReference type="Pfam" id="PF07715"/>
    </source>
</evidence>
<accession>A0A388SD66</accession>
<organism evidence="16 17">
    <name type="scientific">Mesosutterella multiformis</name>
    <dbReference type="NCBI Taxonomy" id="2259133"/>
    <lineage>
        <taxon>Bacteria</taxon>
        <taxon>Pseudomonadati</taxon>
        <taxon>Pseudomonadota</taxon>
        <taxon>Betaproteobacteria</taxon>
        <taxon>Burkholderiales</taxon>
        <taxon>Sutterellaceae</taxon>
        <taxon>Mesosutterella</taxon>
    </lineage>
</organism>
<dbReference type="EMBL" id="BGZJ01000001">
    <property type="protein sequence ID" value="GBO94282.1"/>
    <property type="molecule type" value="Genomic_DNA"/>
</dbReference>
<comment type="subcellular location">
    <subcellularLocation>
        <location evidence="1 11">Cell outer membrane</location>
        <topology evidence="1 11">Multi-pass membrane protein</topology>
    </subcellularLocation>
</comment>
<dbReference type="Proteomes" id="UP000266091">
    <property type="component" value="Unassembled WGS sequence"/>
</dbReference>
<protein>
    <submittedName>
        <fullName evidence="16">Ligand-gated channel</fullName>
    </submittedName>
</protein>
<dbReference type="Gene3D" id="2.40.170.20">
    <property type="entry name" value="TonB-dependent receptor, beta-barrel domain"/>
    <property type="match status" value="1"/>
</dbReference>
<evidence type="ECO:0000313" key="17">
    <source>
        <dbReference type="Proteomes" id="UP000266091"/>
    </source>
</evidence>
<keyword evidence="17" id="KW-1185">Reference proteome</keyword>
<dbReference type="PANTHER" id="PTHR30069">
    <property type="entry name" value="TONB-DEPENDENT OUTER MEMBRANE RECEPTOR"/>
    <property type="match status" value="1"/>
</dbReference>
<evidence type="ECO:0000256" key="4">
    <source>
        <dbReference type="ARBA" id="ARBA00022452"/>
    </source>
</evidence>
<evidence type="ECO:0000256" key="2">
    <source>
        <dbReference type="ARBA" id="ARBA00009810"/>
    </source>
</evidence>
<keyword evidence="9" id="KW-0675">Receptor</keyword>
<evidence type="ECO:0000256" key="9">
    <source>
        <dbReference type="ARBA" id="ARBA00023170"/>
    </source>
</evidence>
<dbReference type="GO" id="GO:0015344">
    <property type="term" value="F:siderophore uptake transmembrane transporter activity"/>
    <property type="evidence" value="ECO:0007669"/>
    <property type="project" value="TreeGrafter"/>
</dbReference>
<keyword evidence="4 11" id="KW-1134">Transmembrane beta strand</keyword>
<dbReference type="InterPro" id="IPR012910">
    <property type="entry name" value="Plug_dom"/>
</dbReference>
<dbReference type="PROSITE" id="PS52016">
    <property type="entry name" value="TONB_DEPENDENT_REC_3"/>
    <property type="match status" value="1"/>
</dbReference>
<dbReference type="Pfam" id="PF00593">
    <property type="entry name" value="TonB_dep_Rec_b-barrel"/>
    <property type="match status" value="1"/>
</dbReference>
<evidence type="ECO:0000256" key="5">
    <source>
        <dbReference type="ARBA" id="ARBA00022692"/>
    </source>
</evidence>
<evidence type="ECO:0000256" key="8">
    <source>
        <dbReference type="ARBA" id="ARBA00023136"/>
    </source>
</evidence>
<reference evidence="16 17" key="1">
    <citation type="journal article" date="2018" name="Int. J. Syst. Evol. Microbiol.">
        <title>Mesosutterella multiformis gen. nov., sp. nov., a member of the family Sutterellaceae and Sutterella megalosphaeroides sp. nov., isolated from human faeces.</title>
        <authorList>
            <person name="Sakamoto M."/>
            <person name="Ikeyama N."/>
            <person name="Kunihiro T."/>
            <person name="Iino T."/>
            <person name="Yuki M."/>
            <person name="Ohkuma M."/>
        </authorList>
    </citation>
    <scope>NUCLEOTIDE SEQUENCE [LARGE SCALE GENOMIC DNA]</scope>
    <source>
        <strain evidence="16 17">4NBBH2</strain>
    </source>
</reference>